<protein>
    <recommendedName>
        <fullName evidence="2">lipid IVA 3-deoxy-D-manno-octulosonic acid transferase</fullName>
        <ecNumber evidence="2">2.4.99.12</ecNumber>
    </recommendedName>
    <alternativeName>
        <fullName evidence="4">Lipid IV(A) 3-deoxy-D-manno-octulosonic acid transferase</fullName>
    </alternativeName>
</protein>
<dbReference type="Gene3D" id="3.40.50.11720">
    <property type="entry name" value="3-Deoxy-D-manno-octulosonic-acid transferase, N-terminal domain"/>
    <property type="match status" value="1"/>
</dbReference>
<feature type="site" description="Transition state stabilizer" evidence="7">
    <location>
        <position position="218"/>
    </location>
</feature>
<comment type="similarity">
    <text evidence="1">Belongs to the glycosyltransferase group 1 family. Glycosyltransferase 30 subfamily.</text>
</comment>
<dbReference type="RefSeq" id="XP_022925546.1">
    <property type="nucleotide sequence ID" value="XM_023069778.1"/>
</dbReference>
<accession>A0A6J1ECI3</accession>
<dbReference type="GO" id="GO:0043842">
    <property type="term" value="F:Kdo transferase activity"/>
    <property type="evidence" value="ECO:0007669"/>
    <property type="project" value="UniProtKB-EC"/>
</dbReference>
<dbReference type="InterPro" id="IPR039901">
    <property type="entry name" value="Kdotransferase"/>
</dbReference>
<evidence type="ECO:0000313" key="10">
    <source>
        <dbReference type="RefSeq" id="XP_022925546.1"/>
    </source>
</evidence>
<evidence type="ECO:0000259" key="8">
    <source>
        <dbReference type="Pfam" id="PF04413"/>
    </source>
</evidence>
<dbReference type="PANTHER" id="PTHR42755">
    <property type="entry name" value="3-DEOXY-MANNO-OCTULOSONATE CYTIDYLYLTRANSFERASE"/>
    <property type="match status" value="1"/>
</dbReference>
<proteinExistence type="inferred from homology"/>
<reference evidence="10" key="1">
    <citation type="submission" date="2025-08" db="UniProtKB">
        <authorList>
            <consortium name="RefSeq"/>
        </authorList>
    </citation>
    <scope>IDENTIFICATION</scope>
    <source>
        <tissue evidence="10">Young leaves</tissue>
    </source>
</reference>
<dbReference type="InterPro" id="IPR038107">
    <property type="entry name" value="Glycos_transf_N_sf"/>
</dbReference>
<dbReference type="GO" id="GO:0009245">
    <property type="term" value="P:lipid A biosynthetic process"/>
    <property type="evidence" value="ECO:0007669"/>
    <property type="project" value="TreeGrafter"/>
</dbReference>
<evidence type="ECO:0000256" key="7">
    <source>
        <dbReference type="PIRSR" id="PIRSR639901-2"/>
    </source>
</evidence>
<feature type="site" description="Transition state stabilizer" evidence="7">
    <location>
        <position position="138"/>
    </location>
</feature>
<dbReference type="InterPro" id="IPR007507">
    <property type="entry name" value="Glycos_transf_N"/>
</dbReference>
<comment type="catalytic activity">
    <reaction evidence="5">
        <text>lipid IVA (E. coli) + CMP-3-deoxy-beta-D-manno-octulosonate = alpha-Kdo-(2-&gt;6)-lipid IVA (E. coli) + CMP + H(+)</text>
        <dbReference type="Rhea" id="RHEA:28066"/>
        <dbReference type="ChEBI" id="CHEBI:15378"/>
        <dbReference type="ChEBI" id="CHEBI:58603"/>
        <dbReference type="ChEBI" id="CHEBI:60364"/>
        <dbReference type="ChEBI" id="CHEBI:60377"/>
        <dbReference type="ChEBI" id="CHEBI:85987"/>
        <dbReference type="EC" id="2.4.99.12"/>
    </reaction>
</comment>
<evidence type="ECO:0000256" key="4">
    <source>
        <dbReference type="ARBA" id="ARBA00031445"/>
    </source>
</evidence>
<dbReference type="Proteomes" id="UP000504609">
    <property type="component" value="Unplaced"/>
</dbReference>
<sequence>MAATKGKILYKVYRALSYGLSPFLYLHLRWRVLRGLEHPLRWPERLGRPSHARPPGPLLWFHAVSLGESLATIPIIKQCILRRPDLNILMTTTTYSAFQVVRNCLPTGVIYQFAPLDTAAAIDTFIAHWKPKVIILMESELWPNLILGASQHGITMALLNARMSATSFKHWSIPVFIPLISLMLSKFSLILPLSNLQAIRFQLLQAPPPIISFAGDLKFAVEDIGMSVAEIKKVEDLRAQLAQRQVWMASSIHRGEEEVILEVHKMLLEAHPSLVTIIVPRHPLHGKEIALEMQKEGQNVALRSQGENITSGTNVYVVDTLGELRYLYGITSIAVVGGSFLPGLAGHNISEAAAAGCAVLTGPYIAHFSSMVAKMQQFNPMSVLQLIQVHGKLDLAEALRNLLGDDKVLEAHRLAAKHAQQALACGIIVGTWNSLDSNVLRSAFGVDDIHKCSDCWPHMKIASLVIFAHVRMPELSIQQLR</sequence>
<evidence type="ECO:0000313" key="9">
    <source>
        <dbReference type="Proteomes" id="UP000504609"/>
    </source>
</evidence>
<dbReference type="EC" id="2.4.99.12" evidence="2"/>
<evidence type="ECO:0000256" key="1">
    <source>
        <dbReference type="ARBA" id="ARBA00006380"/>
    </source>
</evidence>
<evidence type="ECO:0000256" key="6">
    <source>
        <dbReference type="PIRSR" id="PIRSR639901-1"/>
    </source>
</evidence>
<dbReference type="PANTHER" id="PTHR42755:SF1">
    <property type="entry name" value="3-DEOXY-D-MANNO-OCTULOSONIC ACID TRANSFERASE, MITOCHONDRIAL-RELATED"/>
    <property type="match status" value="1"/>
</dbReference>
<dbReference type="FunFam" id="3.40.50.2000:FF:000032">
    <property type="entry name" value="3-deoxy-D-manno-octulosonic acid transferase"/>
    <property type="match status" value="1"/>
</dbReference>
<dbReference type="Gene3D" id="3.40.50.2000">
    <property type="entry name" value="Glycogen Phosphorylase B"/>
    <property type="match status" value="1"/>
</dbReference>
<keyword evidence="9" id="KW-1185">Reference proteome</keyword>
<dbReference type="AlphaFoldDB" id="A0A6J1ECI3"/>
<evidence type="ECO:0000256" key="2">
    <source>
        <dbReference type="ARBA" id="ARBA00012621"/>
    </source>
</evidence>
<dbReference type="GO" id="GO:0005886">
    <property type="term" value="C:plasma membrane"/>
    <property type="evidence" value="ECO:0007669"/>
    <property type="project" value="TreeGrafter"/>
</dbReference>
<keyword evidence="3 10" id="KW-0808">Transferase</keyword>
<organism evidence="9 10">
    <name type="scientific">Cucurbita moschata</name>
    <name type="common">Winter crookneck squash</name>
    <name type="synonym">Cucurbita pepo var. moschata</name>
    <dbReference type="NCBI Taxonomy" id="3662"/>
    <lineage>
        <taxon>Eukaryota</taxon>
        <taxon>Viridiplantae</taxon>
        <taxon>Streptophyta</taxon>
        <taxon>Embryophyta</taxon>
        <taxon>Tracheophyta</taxon>
        <taxon>Spermatophyta</taxon>
        <taxon>Magnoliopsida</taxon>
        <taxon>eudicotyledons</taxon>
        <taxon>Gunneridae</taxon>
        <taxon>Pentapetalae</taxon>
        <taxon>rosids</taxon>
        <taxon>fabids</taxon>
        <taxon>Cucurbitales</taxon>
        <taxon>Cucurbitaceae</taxon>
        <taxon>Cucurbiteae</taxon>
        <taxon>Cucurbita</taxon>
    </lineage>
</organism>
<name>A0A6J1ECI3_CUCMO</name>
<evidence type="ECO:0000256" key="5">
    <source>
        <dbReference type="ARBA" id="ARBA00049183"/>
    </source>
</evidence>
<evidence type="ECO:0000256" key="3">
    <source>
        <dbReference type="ARBA" id="ARBA00022679"/>
    </source>
</evidence>
<dbReference type="FunFam" id="3.40.50.11720:FF:000001">
    <property type="entry name" value="3-deoxy-D-manno-octulosonic acid transferase"/>
    <property type="match status" value="1"/>
</dbReference>
<dbReference type="GeneID" id="111432955"/>
<gene>
    <name evidence="10" type="primary">LOC111432955</name>
</gene>
<dbReference type="Pfam" id="PF04413">
    <property type="entry name" value="Glycos_transf_N"/>
    <property type="match status" value="1"/>
</dbReference>
<dbReference type="KEGG" id="cmos:111432955"/>
<feature type="active site" description="Proton acceptor" evidence="6">
    <location>
        <position position="68"/>
    </location>
</feature>
<feature type="domain" description="3-deoxy-D-manno-octulosonic-acid transferase N-terminal" evidence="8">
    <location>
        <begin position="41"/>
        <end position="220"/>
    </location>
</feature>